<feature type="transmembrane region" description="Helical" evidence="1">
    <location>
        <begin position="100"/>
        <end position="123"/>
    </location>
</feature>
<proteinExistence type="predicted"/>
<keyword evidence="1" id="KW-1133">Transmembrane helix</keyword>
<feature type="non-terminal residue" evidence="2">
    <location>
        <position position="144"/>
    </location>
</feature>
<keyword evidence="3" id="KW-1185">Reference proteome</keyword>
<evidence type="ECO:0000313" key="2">
    <source>
        <dbReference type="EMBL" id="CAK0863887.1"/>
    </source>
</evidence>
<protein>
    <recommendedName>
        <fullName evidence="4">Autophagy-related protein 9</fullName>
    </recommendedName>
</protein>
<organism evidence="2 3">
    <name type="scientific">Prorocentrum cordatum</name>
    <dbReference type="NCBI Taxonomy" id="2364126"/>
    <lineage>
        <taxon>Eukaryota</taxon>
        <taxon>Sar</taxon>
        <taxon>Alveolata</taxon>
        <taxon>Dinophyceae</taxon>
        <taxon>Prorocentrales</taxon>
        <taxon>Prorocentraceae</taxon>
        <taxon>Prorocentrum</taxon>
    </lineage>
</organism>
<accession>A0ABN9UUX4</accession>
<gene>
    <name evidence="2" type="ORF">PCOR1329_LOCUS51911</name>
</gene>
<dbReference type="EMBL" id="CAUYUJ010016312">
    <property type="protein sequence ID" value="CAK0863887.1"/>
    <property type="molecule type" value="Genomic_DNA"/>
</dbReference>
<evidence type="ECO:0000256" key="1">
    <source>
        <dbReference type="SAM" id="Phobius"/>
    </source>
</evidence>
<sequence>MCVYVLKHKFDLFSSLVSHLALVLFTFNSGTIWLCADTVFEVALARVSAKSLAPTGVPAAPSHPGPLAEELLLPVQAADKVIGRLLGQLRQDRLLFWLKLRAVGVGLGVLSLNVMVLAGASAMRSPFNVFEAMEHYVYRGAVVE</sequence>
<comment type="caution">
    <text evidence="2">The sequence shown here is derived from an EMBL/GenBank/DDBJ whole genome shotgun (WGS) entry which is preliminary data.</text>
</comment>
<feature type="transmembrane region" description="Helical" evidence="1">
    <location>
        <begin position="12"/>
        <end position="36"/>
    </location>
</feature>
<keyword evidence="1" id="KW-0812">Transmembrane</keyword>
<evidence type="ECO:0000313" key="3">
    <source>
        <dbReference type="Proteomes" id="UP001189429"/>
    </source>
</evidence>
<keyword evidence="1" id="KW-0472">Membrane</keyword>
<evidence type="ECO:0008006" key="4">
    <source>
        <dbReference type="Google" id="ProtNLM"/>
    </source>
</evidence>
<dbReference type="Proteomes" id="UP001189429">
    <property type="component" value="Unassembled WGS sequence"/>
</dbReference>
<reference evidence="2" key="1">
    <citation type="submission" date="2023-10" db="EMBL/GenBank/DDBJ databases">
        <authorList>
            <person name="Chen Y."/>
            <person name="Shah S."/>
            <person name="Dougan E. K."/>
            <person name="Thang M."/>
            <person name="Chan C."/>
        </authorList>
    </citation>
    <scope>NUCLEOTIDE SEQUENCE [LARGE SCALE GENOMIC DNA]</scope>
</reference>
<name>A0ABN9UUX4_9DINO</name>